<accession>A0ABS4TUH2</accession>
<dbReference type="Pfam" id="PF01872">
    <property type="entry name" value="RibD_C"/>
    <property type="match status" value="1"/>
</dbReference>
<dbReference type="InterPro" id="IPR002734">
    <property type="entry name" value="RibDG_C"/>
</dbReference>
<evidence type="ECO:0000259" key="1">
    <source>
        <dbReference type="Pfam" id="PF01872"/>
    </source>
</evidence>
<dbReference type="SUPFAM" id="SSF53597">
    <property type="entry name" value="Dihydrofolate reductase-like"/>
    <property type="match status" value="1"/>
</dbReference>
<feature type="domain" description="Bacterial bifunctional deaminase-reductase C-terminal" evidence="1">
    <location>
        <begin position="2"/>
        <end position="187"/>
    </location>
</feature>
<protein>
    <submittedName>
        <fullName evidence="2">Dihydrofolate reductase</fullName>
    </submittedName>
</protein>
<dbReference type="InterPro" id="IPR050765">
    <property type="entry name" value="Riboflavin_Biosynth_HTPR"/>
</dbReference>
<dbReference type="InterPro" id="IPR024072">
    <property type="entry name" value="DHFR-like_dom_sf"/>
</dbReference>
<proteinExistence type="predicted"/>
<name>A0ABS4TUH2_9PSEU</name>
<sequence length="210" mass="22872">MKIALTEFVTLDGVSQGPGSPAEDTSDGFTRGGWLVPYLDELFVRRTSEWLDLADGLLLGRRTYEAFARDWPRITDPDDPFTERMNALPKYVVTSTLTKGNWHPVTLLRGDPIQTVGQLKTQPGRELQIHGSARLGNALLAAGLVDTLRLVVAPTMIGTGRRLLDHPNESMGLRLVGHEVTASGMLLLEYEPSGAAPVAEYEGVTAFVST</sequence>
<reference evidence="2 3" key="1">
    <citation type="submission" date="2021-03" db="EMBL/GenBank/DDBJ databases">
        <title>Sequencing the genomes of 1000 actinobacteria strains.</title>
        <authorList>
            <person name="Klenk H.-P."/>
        </authorList>
    </citation>
    <scope>NUCLEOTIDE SEQUENCE [LARGE SCALE GENOMIC DNA]</scope>
    <source>
        <strain evidence="2 3">DSM 46670</strain>
    </source>
</reference>
<dbReference type="Gene3D" id="3.40.430.10">
    <property type="entry name" value="Dihydrofolate Reductase, subunit A"/>
    <property type="match status" value="1"/>
</dbReference>
<dbReference type="PANTHER" id="PTHR38011:SF2">
    <property type="entry name" value="BIFUNCTIONAL DEAMINASE-REDUCTASE DOMAIN PROTEIN"/>
    <property type="match status" value="1"/>
</dbReference>
<organism evidence="2 3">
    <name type="scientific">Kibdelosporangium banguiense</name>
    <dbReference type="NCBI Taxonomy" id="1365924"/>
    <lineage>
        <taxon>Bacteria</taxon>
        <taxon>Bacillati</taxon>
        <taxon>Actinomycetota</taxon>
        <taxon>Actinomycetes</taxon>
        <taxon>Pseudonocardiales</taxon>
        <taxon>Pseudonocardiaceae</taxon>
        <taxon>Kibdelosporangium</taxon>
    </lineage>
</organism>
<evidence type="ECO:0000313" key="3">
    <source>
        <dbReference type="Proteomes" id="UP001519332"/>
    </source>
</evidence>
<comment type="caution">
    <text evidence="2">The sequence shown here is derived from an EMBL/GenBank/DDBJ whole genome shotgun (WGS) entry which is preliminary data.</text>
</comment>
<dbReference type="EMBL" id="JAGINW010000001">
    <property type="protein sequence ID" value="MBP2327593.1"/>
    <property type="molecule type" value="Genomic_DNA"/>
</dbReference>
<keyword evidence="3" id="KW-1185">Reference proteome</keyword>
<dbReference type="PANTHER" id="PTHR38011">
    <property type="entry name" value="DIHYDROFOLATE REDUCTASE FAMILY PROTEIN (AFU_ORTHOLOGUE AFUA_8G06820)"/>
    <property type="match status" value="1"/>
</dbReference>
<dbReference type="Proteomes" id="UP001519332">
    <property type="component" value="Unassembled WGS sequence"/>
</dbReference>
<evidence type="ECO:0000313" key="2">
    <source>
        <dbReference type="EMBL" id="MBP2327593.1"/>
    </source>
</evidence>
<gene>
    <name evidence="2" type="ORF">JOF56_007978</name>
</gene>
<dbReference type="RefSeq" id="WP_209644518.1">
    <property type="nucleotide sequence ID" value="NZ_JAGINW010000001.1"/>
</dbReference>